<dbReference type="AlphaFoldDB" id="A0A8T2RLI3"/>
<keyword evidence="2" id="KW-1185">Reference proteome</keyword>
<dbReference type="Proteomes" id="UP000825935">
    <property type="component" value="Chromosome 26"/>
</dbReference>
<evidence type="ECO:0000313" key="2">
    <source>
        <dbReference type="Proteomes" id="UP000825935"/>
    </source>
</evidence>
<gene>
    <name evidence="1" type="ORF">KP509_26G059400</name>
</gene>
<name>A0A8T2RLI3_CERRI</name>
<protein>
    <recommendedName>
        <fullName evidence="3">Phospholipase A(2)</fullName>
    </recommendedName>
</protein>
<accession>A0A8T2RLI3</accession>
<dbReference type="GO" id="GO:0006644">
    <property type="term" value="P:phospholipid metabolic process"/>
    <property type="evidence" value="ECO:0007669"/>
    <property type="project" value="InterPro"/>
</dbReference>
<dbReference type="EMBL" id="CM035431">
    <property type="protein sequence ID" value="KAH7297216.1"/>
    <property type="molecule type" value="Genomic_DNA"/>
</dbReference>
<reference evidence="1" key="1">
    <citation type="submission" date="2021-08" db="EMBL/GenBank/DDBJ databases">
        <title>WGS assembly of Ceratopteris richardii.</title>
        <authorList>
            <person name="Marchant D.B."/>
            <person name="Chen G."/>
            <person name="Jenkins J."/>
            <person name="Shu S."/>
            <person name="Leebens-Mack J."/>
            <person name="Grimwood J."/>
            <person name="Schmutz J."/>
            <person name="Soltis P."/>
            <person name="Soltis D."/>
            <person name="Chen Z.-H."/>
        </authorList>
    </citation>
    <scope>NUCLEOTIDE SEQUENCE</scope>
    <source>
        <strain evidence="1">Whitten #5841</strain>
        <tissue evidence="1">Leaf</tissue>
    </source>
</reference>
<dbReference type="PROSITE" id="PS51257">
    <property type="entry name" value="PROKAR_LIPOPROTEIN"/>
    <property type="match status" value="1"/>
</dbReference>
<evidence type="ECO:0008006" key="3">
    <source>
        <dbReference type="Google" id="ProtNLM"/>
    </source>
</evidence>
<dbReference type="InterPro" id="IPR036444">
    <property type="entry name" value="PLipase_A2_dom_sf"/>
</dbReference>
<dbReference type="GO" id="GO:0004623">
    <property type="term" value="F:phospholipase A2 activity"/>
    <property type="evidence" value="ECO:0007669"/>
    <property type="project" value="InterPro"/>
</dbReference>
<dbReference type="OrthoDB" id="1932081at2759"/>
<comment type="caution">
    <text evidence="1">The sequence shown here is derived from an EMBL/GenBank/DDBJ whole genome shotgun (WGS) entry which is preliminary data.</text>
</comment>
<dbReference type="Gene3D" id="1.20.90.10">
    <property type="entry name" value="Phospholipase A2 domain"/>
    <property type="match status" value="1"/>
</dbReference>
<sequence>MVVLRVLITLATLSAAFLISCFAIIMYQSEMLGKCSTVCESKFCDVPLLLRYGKYCGLQITGCPGEPPCDDLDACYKAHDDCIGKLGNYLNKTCNHNLLQCVKRHKASGKGHFAGNTCDVKHVELFIINYMKLADFF</sequence>
<dbReference type="GO" id="GO:0050482">
    <property type="term" value="P:arachidonate secretion"/>
    <property type="evidence" value="ECO:0007669"/>
    <property type="project" value="InterPro"/>
</dbReference>
<organism evidence="1 2">
    <name type="scientific">Ceratopteris richardii</name>
    <name type="common">Triangle waterfern</name>
    <dbReference type="NCBI Taxonomy" id="49495"/>
    <lineage>
        <taxon>Eukaryota</taxon>
        <taxon>Viridiplantae</taxon>
        <taxon>Streptophyta</taxon>
        <taxon>Embryophyta</taxon>
        <taxon>Tracheophyta</taxon>
        <taxon>Polypodiopsida</taxon>
        <taxon>Polypodiidae</taxon>
        <taxon>Polypodiales</taxon>
        <taxon>Pteridineae</taxon>
        <taxon>Pteridaceae</taxon>
        <taxon>Parkerioideae</taxon>
        <taxon>Ceratopteris</taxon>
    </lineage>
</organism>
<evidence type="ECO:0000313" key="1">
    <source>
        <dbReference type="EMBL" id="KAH7297216.1"/>
    </source>
</evidence>
<dbReference type="SUPFAM" id="SSF48619">
    <property type="entry name" value="Phospholipase A2, PLA2"/>
    <property type="match status" value="1"/>
</dbReference>
<dbReference type="OMA" id="SHHCESK"/>
<proteinExistence type="predicted"/>